<dbReference type="RefSeq" id="XP_021873282.1">
    <property type="nucleotide sequence ID" value="XM_022015190.1"/>
</dbReference>
<feature type="region of interest" description="Disordered" evidence="5">
    <location>
        <begin position="1670"/>
        <end position="1729"/>
    </location>
</feature>
<dbReference type="InterPro" id="IPR014001">
    <property type="entry name" value="Helicase_ATP-bd"/>
</dbReference>
<feature type="compositionally biased region" description="Polar residues" evidence="5">
    <location>
        <begin position="182"/>
        <end position="192"/>
    </location>
</feature>
<dbReference type="Pfam" id="PF00271">
    <property type="entry name" value="Helicase_C"/>
    <property type="match status" value="1"/>
</dbReference>
<dbReference type="GO" id="GO:0005524">
    <property type="term" value="F:ATP binding"/>
    <property type="evidence" value="ECO:0007669"/>
    <property type="project" value="UniProtKB-KW"/>
</dbReference>
<dbReference type="Proteomes" id="UP000193218">
    <property type="component" value="Unassembled WGS sequence"/>
</dbReference>
<dbReference type="SMART" id="SM00973">
    <property type="entry name" value="Sec63"/>
    <property type="match status" value="1"/>
</dbReference>
<dbReference type="CDD" id="cd18020">
    <property type="entry name" value="DEXHc_ASCC3_1"/>
    <property type="match status" value="1"/>
</dbReference>
<dbReference type="SMART" id="SM00487">
    <property type="entry name" value="DEXDc"/>
    <property type="match status" value="2"/>
</dbReference>
<dbReference type="SMART" id="SM00490">
    <property type="entry name" value="HELICc"/>
    <property type="match status" value="1"/>
</dbReference>
<dbReference type="InterPro" id="IPR004179">
    <property type="entry name" value="Sec63-dom"/>
</dbReference>
<dbReference type="InterPro" id="IPR050474">
    <property type="entry name" value="Hel308_SKI2-like"/>
</dbReference>
<sequence length="1729" mass="192660">MSISAFIDGLLDPADSNPSSSQEWDAFLKEYERDRRISDGTEQDDQNIDPSLYATSPYPSLLDLIPKRGEASSSRLPAEPSSPSPDTGGPMSRSSSGGVSSSLASRIQARLNTTQTLNSLLVLLRSPRSNDEIQLELVEILGFEGDGLQLVEEICKPGARQVLLDQMSDTPGVASRAKNKKPTSNGINSYLPSSRLNVTASRGKDKRKIDIKELIGTEEDIQRRIQEQLNGPNPMFSADGPRLIEHEVLPHVYSSGTASAFMSYGQKLALPEGTKREYSDNYEEVTVPPNRPIPLKFGEKPVRIVDLPPLARGCFPKYVTLNRMQSIVQPTAMDTNENMLICAPTGAGKTDVAIMSIIRVLSQHIKSESSATFQLDLNAFKIIYVAPMKALAAEITRKFGKRLAWLNVKVRELTGDMQLTRQEIDDTQIIVTTPEKWDVVTRKPTGEGELASKVKLLIIDEVHLLNEERGAVIETIVARTLRQVESSQSLIRIVGLSATLPNYIDVSDFLRVNRYQGLFFFDGSFRPVPLEQHFIGVQGKPRSQALIRNMDNSVFEKVSELVKEGHQVMVFVHARKETVKTAQRLLEMAKEEAMTSYFDPSDHPKYEFYKRDIGTSRNKEMKELFSAGFGIHHAGMLRSDRNMMERMFEDQAIKVLCCTSTLAWGVNLPAHAVVIKGTQVYDSSRGAFVDLSVLDVLQIFGRAGRPGYETSGVGYICTTQDKLEHYLYSVMAQHPIESKFIPGMVDSLNAEISLGTIANVQEAIQWLGYTYLFVRMRKEPFVYGMRHNELEDDPQLGNKRNELIVQAARQLSAALMIRFDELSNSFVISDLGRIAAKYYLKYQSLKIFNTMFHAKMKNADFFAMLSQATEFDQIQIRESEIPELTAILESDHCPMEVKGGVSNKHGKVNILLQAHISKVYIEDFALVSDAAYVAQNAARIIRALLEIALSRKWANNAILLIDLSKAIEQRMWPYEHPLNQIRTLHAETLHNLHQYADDTEINQIRDMEASELGTLLHMNERHGTAMKDAALMFPTVSLDFVLRPLSHDVLQINVQVTPTFTWNAKLSTTVEPFYIWVEDEEHLNILSWRSIPLRPNTTKLDLEFVITLSDTLPWSLNLVAASDRWLGSDDTRLVSLEGLIMPDPSPESTQLLDIPYLPISCLDDPQLQKSYSPFVSTLNNIQSQAFWSLYHTNHNAIISAPVSCGKSLLGEVAMWHAFRHDPNTSVLIVVPRHQSIRETVSRLRSITRQRGISVMPLTHPNDFVHFAQTQSVVGVASPSAFLQLNASDAFQVARKPSLVILEDLHLLDEEYEISVARILSIAMPARTRIVGLTSSINDPWDLAKWLGVDAAFCFAFYPRDRSTPLLVSIKSFTIPHSATLLKSMIKPAYDVIKMTSPIGATIIFAPSRGACRTVATDLVTQSGTELDLNGFLTTSRENVEPYLQQLRDQALYEPLLHGIGYAIPGGHPSDFTLVLSLFASGILKSLIVPRESCWTLPLRAASVIILGAQYAIGSRSGDRQIINYSRTELVKMQGFAVQSANHIAGEGRVFVMCQSEQSATISRVLNEGLPLESALPSLLKRTSRPEAVDALSRMIKPRPAPPPPQINRRRVSDLRKRDIMDLIGWTYFAHRLQSNPTYYDLTRGSEAEQVSRLIDQWIASSGDEYGPILSASSSSAGSRIPSVRSTETSTTASASQAMTRQDSGQGNVEGEIVNEVPGSAHVHRDGESL</sequence>
<accession>A0A1Y1UN31</accession>
<dbReference type="InterPro" id="IPR001650">
    <property type="entry name" value="Helicase_C-like"/>
</dbReference>
<dbReference type="SMART" id="SM00382">
    <property type="entry name" value="AAA"/>
    <property type="match status" value="2"/>
</dbReference>
<dbReference type="Pfam" id="PF23445">
    <property type="entry name" value="WHD_SNRNP200"/>
    <property type="match status" value="1"/>
</dbReference>
<dbReference type="PROSITE" id="PS51194">
    <property type="entry name" value="HELICASE_CTER"/>
    <property type="match status" value="1"/>
</dbReference>
<dbReference type="Gene3D" id="1.10.3380.10">
    <property type="entry name" value="Sec63 N-terminal domain-like domain"/>
    <property type="match status" value="1"/>
</dbReference>
<reference evidence="8 9" key="1">
    <citation type="submission" date="2017-03" db="EMBL/GenBank/DDBJ databases">
        <title>Widespread Adenine N6-methylation of Active Genes in Fungi.</title>
        <authorList>
            <consortium name="DOE Joint Genome Institute"/>
            <person name="Mondo S.J."/>
            <person name="Dannebaum R.O."/>
            <person name="Kuo R.C."/>
            <person name="Louie K.B."/>
            <person name="Bewick A.J."/>
            <person name="Labutti K."/>
            <person name="Haridas S."/>
            <person name="Kuo A."/>
            <person name="Salamov A."/>
            <person name="Ahrendt S.R."/>
            <person name="Lau R."/>
            <person name="Bowen B.P."/>
            <person name="Lipzen A."/>
            <person name="Sullivan W."/>
            <person name="Andreopoulos W.B."/>
            <person name="Clum A."/>
            <person name="Lindquist E."/>
            <person name="Daum C."/>
            <person name="Northen T.R."/>
            <person name="Ramamoorthy G."/>
            <person name="Schmitz R.J."/>
            <person name="Gryganskyi A."/>
            <person name="Culley D."/>
            <person name="Magnuson J."/>
            <person name="James T.Y."/>
            <person name="O'Malley M.A."/>
            <person name="Stajich J.E."/>
            <person name="Spatafora J.W."/>
            <person name="Visel A."/>
            <person name="Grigoriev I.V."/>
        </authorList>
    </citation>
    <scope>NUCLEOTIDE SEQUENCE [LARGE SCALE GENOMIC DNA]</scope>
    <source>
        <strain evidence="8 9">NRRL Y-17943</strain>
    </source>
</reference>
<dbReference type="GeneID" id="33556998"/>
<evidence type="ECO:0000313" key="8">
    <source>
        <dbReference type="EMBL" id="ORX39419.1"/>
    </source>
</evidence>
<evidence type="ECO:0000256" key="4">
    <source>
        <dbReference type="ARBA" id="ARBA00022840"/>
    </source>
</evidence>
<keyword evidence="1" id="KW-0547">Nucleotide-binding</keyword>
<dbReference type="InterPro" id="IPR036388">
    <property type="entry name" value="WH-like_DNA-bd_sf"/>
</dbReference>
<dbReference type="Gene3D" id="1.10.10.10">
    <property type="entry name" value="Winged helix-like DNA-binding domain superfamily/Winged helix DNA-binding domain"/>
    <property type="match status" value="2"/>
</dbReference>
<feature type="region of interest" description="Disordered" evidence="5">
    <location>
        <begin position="1"/>
        <end position="105"/>
    </location>
</feature>
<organism evidence="8 9">
    <name type="scientific">Kockovaella imperatae</name>
    <dbReference type="NCBI Taxonomy" id="4999"/>
    <lineage>
        <taxon>Eukaryota</taxon>
        <taxon>Fungi</taxon>
        <taxon>Dikarya</taxon>
        <taxon>Basidiomycota</taxon>
        <taxon>Agaricomycotina</taxon>
        <taxon>Tremellomycetes</taxon>
        <taxon>Tremellales</taxon>
        <taxon>Cuniculitremaceae</taxon>
        <taxon>Kockovaella</taxon>
    </lineage>
</organism>
<dbReference type="InterPro" id="IPR027417">
    <property type="entry name" value="P-loop_NTPase"/>
</dbReference>
<feature type="domain" description="Helicase ATP-binding" evidence="6">
    <location>
        <begin position="330"/>
        <end position="518"/>
    </location>
</feature>
<comment type="caution">
    <text evidence="8">The sequence shown here is derived from an EMBL/GenBank/DDBJ whole genome shotgun (WGS) entry which is preliminary data.</text>
</comment>
<keyword evidence="2" id="KW-0378">Hydrolase</keyword>
<proteinExistence type="predicted"/>
<dbReference type="InParanoid" id="A0A1Y1UN31"/>
<evidence type="ECO:0000256" key="1">
    <source>
        <dbReference type="ARBA" id="ARBA00022741"/>
    </source>
</evidence>
<dbReference type="OrthoDB" id="5575at2759"/>
<dbReference type="STRING" id="4999.A0A1Y1UN31"/>
<dbReference type="InterPro" id="IPR057842">
    <property type="entry name" value="WH_MER3"/>
</dbReference>
<feature type="domain" description="Helicase ATP-binding" evidence="6">
    <location>
        <begin position="1187"/>
        <end position="1354"/>
    </location>
</feature>
<dbReference type="InterPro" id="IPR035892">
    <property type="entry name" value="C2_domain_sf"/>
</dbReference>
<dbReference type="SUPFAM" id="SSF46785">
    <property type="entry name" value="Winged helix' DNA-binding domain"/>
    <property type="match status" value="1"/>
</dbReference>
<dbReference type="FunFam" id="3.40.50.300:FF:000102">
    <property type="entry name" value="RNA helicase, activating signal cointegrator 1"/>
    <property type="match status" value="1"/>
</dbReference>
<keyword evidence="9" id="KW-1185">Reference proteome</keyword>
<evidence type="ECO:0000256" key="2">
    <source>
        <dbReference type="ARBA" id="ARBA00022801"/>
    </source>
</evidence>
<evidence type="ECO:0000259" key="7">
    <source>
        <dbReference type="PROSITE" id="PS51194"/>
    </source>
</evidence>
<evidence type="ECO:0000256" key="5">
    <source>
        <dbReference type="SAM" id="MobiDB-lite"/>
    </source>
</evidence>
<dbReference type="Pfam" id="PF00270">
    <property type="entry name" value="DEAD"/>
    <property type="match status" value="2"/>
</dbReference>
<keyword evidence="3 8" id="KW-0347">Helicase</keyword>
<dbReference type="GO" id="GO:0005634">
    <property type="term" value="C:nucleus"/>
    <property type="evidence" value="ECO:0007669"/>
    <property type="project" value="TreeGrafter"/>
</dbReference>
<dbReference type="InterPro" id="IPR003593">
    <property type="entry name" value="AAA+_ATPase"/>
</dbReference>
<keyword evidence="4" id="KW-0067">ATP-binding</keyword>
<dbReference type="InterPro" id="IPR036390">
    <property type="entry name" value="WH_DNA-bd_sf"/>
</dbReference>
<feature type="domain" description="Helicase C-terminal" evidence="7">
    <location>
        <begin position="553"/>
        <end position="752"/>
    </location>
</feature>
<dbReference type="Gene3D" id="3.40.50.300">
    <property type="entry name" value="P-loop containing nucleotide triphosphate hydrolases"/>
    <property type="match status" value="4"/>
</dbReference>
<evidence type="ECO:0000256" key="3">
    <source>
        <dbReference type="ARBA" id="ARBA00022806"/>
    </source>
</evidence>
<dbReference type="GO" id="GO:0003676">
    <property type="term" value="F:nucleic acid binding"/>
    <property type="evidence" value="ECO:0007669"/>
    <property type="project" value="InterPro"/>
</dbReference>
<evidence type="ECO:0000313" key="9">
    <source>
        <dbReference type="Proteomes" id="UP000193218"/>
    </source>
</evidence>
<protein>
    <submittedName>
        <fullName evidence="8">Putative RNA helicase</fullName>
    </submittedName>
</protein>
<dbReference type="PROSITE" id="PS51192">
    <property type="entry name" value="HELICASE_ATP_BIND_1"/>
    <property type="match status" value="2"/>
</dbReference>
<dbReference type="Gene3D" id="2.60.40.150">
    <property type="entry name" value="C2 domain"/>
    <property type="match status" value="1"/>
</dbReference>
<dbReference type="GO" id="GO:0004386">
    <property type="term" value="F:helicase activity"/>
    <property type="evidence" value="ECO:0007669"/>
    <property type="project" value="UniProtKB-KW"/>
</dbReference>
<dbReference type="InterPro" id="IPR011545">
    <property type="entry name" value="DEAD/DEAH_box_helicase_dom"/>
</dbReference>
<dbReference type="EMBL" id="NBSH01000003">
    <property type="protein sequence ID" value="ORX39419.1"/>
    <property type="molecule type" value="Genomic_DNA"/>
</dbReference>
<dbReference type="FunFam" id="3.40.50.300:FF:000062">
    <property type="entry name" value="U5 small nuclear ribonucleoprotein helicase"/>
    <property type="match status" value="1"/>
</dbReference>
<name>A0A1Y1UN31_9TREE</name>
<feature type="region of interest" description="Disordered" evidence="5">
    <location>
        <begin position="171"/>
        <end position="192"/>
    </location>
</feature>
<dbReference type="PANTHER" id="PTHR47961">
    <property type="entry name" value="DNA POLYMERASE THETA, PUTATIVE (AFU_ORTHOLOGUE AFUA_1G05260)-RELATED"/>
    <property type="match status" value="1"/>
</dbReference>
<dbReference type="GO" id="GO:0016787">
    <property type="term" value="F:hydrolase activity"/>
    <property type="evidence" value="ECO:0007669"/>
    <property type="project" value="UniProtKB-KW"/>
</dbReference>
<dbReference type="SUPFAM" id="SSF52540">
    <property type="entry name" value="P-loop containing nucleoside triphosphate hydrolases"/>
    <property type="match status" value="4"/>
</dbReference>
<dbReference type="Pfam" id="PF02889">
    <property type="entry name" value="Sec63"/>
    <property type="match status" value="1"/>
</dbReference>
<dbReference type="FunFam" id="1.10.3380.10:FF:000001">
    <property type="entry name" value="U5 small nuclear ribonucleoprotein helicase"/>
    <property type="match status" value="1"/>
</dbReference>
<dbReference type="SUPFAM" id="SSF158702">
    <property type="entry name" value="Sec63 N-terminal domain-like"/>
    <property type="match status" value="1"/>
</dbReference>
<gene>
    <name evidence="8" type="ORF">BD324DRAFT_619653</name>
</gene>
<feature type="compositionally biased region" description="Low complexity" evidence="5">
    <location>
        <begin position="1670"/>
        <end position="1699"/>
    </location>
</feature>
<dbReference type="PANTHER" id="PTHR47961:SF13">
    <property type="entry name" value="ACTIVATING SIGNAL COINTEGRATOR 1 COMPLEX SUBUNIT 3"/>
    <property type="match status" value="1"/>
</dbReference>
<dbReference type="CDD" id="cd18795">
    <property type="entry name" value="SF2_C_Ski2"/>
    <property type="match status" value="1"/>
</dbReference>
<feature type="compositionally biased region" description="Basic and acidic residues" evidence="5">
    <location>
        <begin position="26"/>
        <end position="39"/>
    </location>
</feature>
<feature type="compositionally biased region" description="Low complexity" evidence="5">
    <location>
        <begin position="88"/>
        <end position="105"/>
    </location>
</feature>
<dbReference type="FunFam" id="1.10.10.10:FF:000024">
    <property type="entry name" value="U5 small nuclear ribonucleoprotein helicase"/>
    <property type="match status" value="1"/>
</dbReference>
<evidence type="ECO:0000259" key="6">
    <source>
        <dbReference type="PROSITE" id="PS51192"/>
    </source>
</evidence>